<gene>
    <name evidence="2" type="ORF">AUC43_10320</name>
</gene>
<dbReference type="STRING" id="1411621.AUC43_10320"/>
<evidence type="ECO:0000259" key="1">
    <source>
        <dbReference type="Pfam" id="PF13682"/>
    </source>
</evidence>
<proteinExistence type="predicted"/>
<dbReference type="RefSeq" id="WP_068192760.1">
    <property type="nucleotide sequence ID" value="NZ_CP013909.1"/>
</dbReference>
<dbReference type="AlphaFoldDB" id="A0A0U3JYN7"/>
<name>A0A0U3JYN7_9BACT</name>
<dbReference type="KEGG" id="hyg:AUC43_10320"/>
<reference evidence="2 3" key="1">
    <citation type="submission" date="2015-12" db="EMBL/GenBank/DDBJ databases">
        <authorList>
            <person name="Shamseldin A."/>
            <person name="Moawad H."/>
            <person name="Abd El-Rahim W.M."/>
            <person name="Sadowsky M.J."/>
        </authorList>
    </citation>
    <scope>NUCLEOTIDE SEQUENCE [LARGE SCALE GENOMIC DNA]</scope>
    <source>
        <strain evidence="2 3">DG5B</strain>
    </source>
</reference>
<protein>
    <recommendedName>
        <fullName evidence="1">Chemoreceptor zinc-binding domain-containing protein</fullName>
    </recommendedName>
</protein>
<evidence type="ECO:0000313" key="2">
    <source>
        <dbReference type="EMBL" id="ALW85455.1"/>
    </source>
</evidence>
<dbReference type="Gene3D" id="1.20.120.30">
    <property type="entry name" value="Aspartate receptor, ligand-binding domain"/>
    <property type="match status" value="1"/>
</dbReference>
<dbReference type="Proteomes" id="UP000059542">
    <property type="component" value="Chromosome"/>
</dbReference>
<evidence type="ECO:0000313" key="3">
    <source>
        <dbReference type="Proteomes" id="UP000059542"/>
    </source>
</evidence>
<feature type="domain" description="Chemoreceptor zinc-binding" evidence="1">
    <location>
        <begin position="17"/>
        <end position="84"/>
    </location>
</feature>
<sequence>MNSQELKQDFESARIRHVHFKSRLRSFLFGNGGDEELLRDPELCSLGQWITSQLRGSGPYAHLPEARRFDQEHVRMHREASRLIDLYQAGRADEALTGFGPLQELADEMVGLLQTMEAKLRTEA</sequence>
<dbReference type="InterPro" id="IPR025991">
    <property type="entry name" value="Chemoreceptor_zinc-bind_dom"/>
</dbReference>
<dbReference type="OrthoDB" id="882529at2"/>
<organism evidence="2 3">
    <name type="scientific">Hymenobacter sedentarius</name>
    <dbReference type="NCBI Taxonomy" id="1411621"/>
    <lineage>
        <taxon>Bacteria</taxon>
        <taxon>Pseudomonadati</taxon>
        <taxon>Bacteroidota</taxon>
        <taxon>Cytophagia</taxon>
        <taxon>Cytophagales</taxon>
        <taxon>Hymenobacteraceae</taxon>
        <taxon>Hymenobacter</taxon>
    </lineage>
</organism>
<dbReference type="Pfam" id="PF13682">
    <property type="entry name" value="CZB"/>
    <property type="match status" value="1"/>
</dbReference>
<accession>A0A0U3JYN7</accession>
<keyword evidence="3" id="KW-1185">Reference proteome</keyword>
<dbReference type="EMBL" id="CP013909">
    <property type="protein sequence ID" value="ALW85455.1"/>
    <property type="molecule type" value="Genomic_DNA"/>
</dbReference>